<proteinExistence type="predicted"/>
<protein>
    <submittedName>
        <fullName evidence="2">Uncharacterized protein</fullName>
    </submittedName>
</protein>
<evidence type="ECO:0000256" key="1">
    <source>
        <dbReference type="SAM" id="MobiDB-lite"/>
    </source>
</evidence>
<sequence length="44" mass="4647">MPITSPPSGRVTKPTPKLATASINCPNDECTGKNSLPIRIAKKL</sequence>
<evidence type="ECO:0000313" key="2">
    <source>
        <dbReference type="EMBL" id="EDT37516.1"/>
    </source>
</evidence>
<accession>B1TFY5</accession>
<organism evidence="2 3">
    <name type="scientific">Burkholderia ambifaria MEX-5</name>
    <dbReference type="NCBI Taxonomy" id="396597"/>
    <lineage>
        <taxon>Bacteria</taxon>
        <taxon>Pseudomonadati</taxon>
        <taxon>Pseudomonadota</taxon>
        <taxon>Betaproteobacteria</taxon>
        <taxon>Burkholderiales</taxon>
        <taxon>Burkholderiaceae</taxon>
        <taxon>Burkholderia</taxon>
        <taxon>Burkholderia cepacia complex</taxon>
    </lineage>
</organism>
<dbReference type="AlphaFoldDB" id="B1TFY5"/>
<dbReference type="EMBL" id="ABLK01000444">
    <property type="protein sequence ID" value="EDT37516.1"/>
    <property type="molecule type" value="Genomic_DNA"/>
</dbReference>
<reference evidence="2 3" key="1">
    <citation type="submission" date="2008-03" db="EMBL/GenBank/DDBJ databases">
        <title>Sequencing of the draft genome and assembly of Burkholderia ambifaria MEX-5.</title>
        <authorList>
            <consortium name="US DOE Joint Genome Institute (JGI-PGF)"/>
            <person name="Copeland A."/>
            <person name="Lucas S."/>
            <person name="Lapidus A."/>
            <person name="Glavina del Rio T."/>
            <person name="Dalin E."/>
            <person name="Tice H."/>
            <person name="Bruce D."/>
            <person name="Goodwin L."/>
            <person name="Pitluck S."/>
            <person name="Larimer F."/>
            <person name="Land M.L."/>
            <person name="Hauser L."/>
            <person name="Tiedje J."/>
            <person name="Richardson P."/>
        </authorList>
    </citation>
    <scope>NUCLEOTIDE SEQUENCE [LARGE SCALE GENOMIC DNA]</scope>
    <source>
        <strain evidence="2 3">MEX-5</strain>
    </source>
</reference>
<name>B1TFY5_9BURK</name>
<comment type="caution">
    <text evidence="2">The sequence shown here is derived from an EMBL/GenBank/DDBJ whole genome shotgun (WGS) entry which is preliminary data.</text>
</comment>
<feature type="region of interest" description="Disordered" evidence="1">
    <location>
        <begin position="1"/>
        <end position="20"/>
    </location>
</feature>
<dbReference type="Proteomes" id="UP000004814">
    <property type="component" value="Unassembled WGS sequence"/>
</dbReference>
<gene>
    <name evidence="2" type="ORF">BamMEX5DRAFT_6701</name>
</gene>
<evidence type="ECO:0000313" key="3">
    <source>
        <dbReference type="Proteomes" id="UP000004814"/>
    </source>
</evidence>